<proteinExistence type="predicted"/>
<reference evidence="1" key="2">
    <citation type="journal article" date="2015" name="Fish Shellfish Immunol.">
        <title>Early steps in the European eel (Anguilla anguilla)-Vibrio vulnificus interaction in the gills: Role of the RtxA13 toxin.</title>
        <authorList>
            <person name="Callol A."/>
            <person name="Pajuelo D."/>
            <person name="Ebbesson L."/>
            <person name="Teles M."/>
            <person name="MacKenzie S."/>
            <person name="Amaro C."/>
        </authorList>
    </citation>
    <scope>NUCLEOTIDE SEQUENCE</scope>
</reference>
<sequence length="40" mass="4325">MPLWTFRRIFSCCLTTGRCLTAGETTPKSTTAGYAPEAKG</sequence>
<name>A0A0E9RYL9_ANGAN</name>
<accession>A0A0E9RYL9</accession>
<protein>
    <submittedName>
        <fullName evidence="1">Uncharacterized protein</fullName>
    </submittedName>
</protein>
<evidence type="ECO:0000313" key="1">
    <source>
        <dbReference type="EMBL" id="JAH34314.1"/>
    </source>
</evidence>
<organism evidence="1">
    <name type="scientific">Anguilla anguilla</name>
    <name type="common">European freshwater eel</name>
    <name type="synonym">Muraena anguilla</name>
    <dbReference type="NCBI Taxonomy" id="7936"/>
    <lineage>
        <taxon>Eukaryota</taxon>
        <taxon>Metazoa</taxon>
        <taxon>Chordata</taxon>
        <taxon>Craniata</taxon>
        <taxon>Vertebrata</taxon>
        <taxon>Euteleostomi</taxon>
        <taxon>Actinopterygii</taxon>
        <taxon>Neopterygii</taxon>
        <taxon>Teleostei</taxon>
        <taxon>Anguilliformes</taxon>
        <taxon>Anguillidae</taxon>
        <taxon>Anguilla</taxon>
    </lineage>
</organism>
<dbReference type="AlphaFoldDB" id="A0A0E9RYL9"/>
<reference evidence="1" key="1">
    <citation type="submission" date="2014-11" db="EMBL/GenBank/DDBJ databases">
        <authorList>
            <person name="Amaro Gonzalez C."/>
        </authorList>
    </citation>
    <scope>NUCLEOTIDE SEQUENCE</scope>
</reference>
<dbReference type="EMBL" id="GBXM01074263">
    <property type="protein sequence ID" value="JAH34314.1"/>
    <property type="molecule type" value="Transcribed_RNA"/>
</dbReference>